<proteinExistence type="predicted"/>
<keyword evidence="2" id="KW-0808">Transferase</keyword>
<dbReference type="InterPro" id="IPR001173">
    <property type="entry name" value="Glyco_trans_2-like"/>
</dbReference>
<evidence type="ECO:0000259" key="1">
    <source>
        <dbReference type="Pfam" id="PF00535"/>
    </source>
</evidence>
<dbReference type="PANTHER" id="PTHR43685">
    <property type="entry name" value="GLYCOSYLTRANSFERASE"/>
    <property type="match status" value="1"/>
</dbReference>
<feature type="domain" description="Glycosyltransferase 2-like" evidence="1">
    <location>
        <begin position="5"/>
        <end position="99"/>
    </location>
</feature>
<dbReference type="Proteomes" id="UP001292913">
    <property type="component" value="Unassembled WGS sequence"/>
</dbReference>
<organism evidence="2 3">
    <name type="scientific">Bacteroides vicugnae</name>
    <dbReference type="NCBI Taxonomy" id="3037989"/>
    <lineage>
        <taxon>Bacteria</taxon>
        <taxon>Pseudomonadati</taxon>
        <taxon>Bacteroidota</taxon>
        <taxon>Bacteroidia</taxon>
        <taxon>Bacteroidales</taxon>
        <taxon>Bacteroidaceae</taxon>
        <taxon>Bacteroides</taxon>
    </lineage>
</organism>
<dbReference type="InterPro" id="IPR029044">
    <property type="entry name" value="Nucleotide-diphossugar_trans"/>
</dbReference>
<dbReference type="Gene3D" id="3.90.550.10">
    <property type="entry name" value="Spore Coat Polysaccharide Biosynthesis Protein SpsA, Chain A"/>
    <property type="match status" value="1"/>
</dbReference>
<protein>
    <submittedName>
        <fullName evidence="2">Glycosyltransferase family 2 protein</fullName>
        <ecNumber evidence="2">2.4.-.-</ecNumber>
    </submittedName>
</protein>
<evidence type="ECO:0000313" key="3">
    <source>
        <dbReference type="Proteomes" id="UP001292913"/>
    </source>
</evidence>
<dbReference type="Pfam" id="PF00535">
    <property type="entry name" value="Glycos_transf_2"/>
    <property type="match status" value="1"/>
</dbReference>
<comment type="caution">
    <text evidence="2">The sequence shown here is derived from an EMBL/GenBank/DDBJ whole genome shotgun (WGS) entry which is preliminary data.</text>
</comment>
<dbReference type="PANTHER" id="PTHR43685:SF2">
    <property type="entry name" value="GLYCOSYLTRANSFERASE 2-LIKE DOMAIN-CONTAINING PROTEIN"/>
    <property type="match status" value="1"/>
</dbReference>
<dbReference type="CDD" id="cd00761">
    <property type="entry name" value="Glyco_tranf_GTA_type"/>
    <property type="match status" value="1"/>
</dbReference>
<dbReference type="EMBL" id="JARZAK010000020">
    <property type="protein sequence ID" value="MDY7260245.1"/>
    <property type="molecule type" value="Genomic_DNA"/>
</dbReference>
<keyword evidence="3" id="KW-1185">Reference proteome</keyword>
<dbReference type="SUPFAM" id="SSF53448">
    <property type="entry name" value="Nucleotide-diphospho-sugar transferases"/>
    <property type="match status" value="1"/>
</dbReference>
<accession>A0ABU5HW72</accession>
<keyword evidence="2" id="KW-0328">Glycosyltransferase</keyword>
<dbReference type="InterPro" id="IPR050834">
    <property type="entry name" value="Glycosyltransf_2"/>
</dbReference>
<evidence type="ECO:0000313" key="2">
    <source>
        <dbReference type="EMBL" id="MDY7260245.1"/>
    </source>
</evidence>
<name>A0ABU5HW72_9BACE</name>
<gene>
    <name evidence="2" type="ORF">QHG74_21265</name>
</gene>
<dbReference type="EC" id="2.4.-.-" evidence="2"/>
<dbReference type="RefSeq" id="WP_320996176.1">
    <property type="nucleotide sequence ID" value="NZ_JARZAK010000020.1"/>
</dbReference>
<reference evidence="2 3" key="1">
    <citation type="submission" date="2023-04" db="EMBL/GenBank/DDBJ databases">
        <title>Bacteroides pacosi sp. nov., isolated from the fecal material of an alpaca.</title>
        <authorList>
            <person name="Miller S."/>
            <person name="Hendry M."/>
            <person name="King J."/>
            <person name="Sankaranarayanan K."/>
            <person name="Lawson P.A."/>
        </authorList>
    </citation>
    <scope>NUCLEOTIDE SEQUENCE [LARGE SCALE GENOMIC DNA]</scope>
    <source>
        <strain evidence="2 3">A2-P53</strain>
    </source>
</reference>
<dbReference type="GO" id="GO:0016757">
    <property type="term" value="F:glycosyltransferase activity"/>
    <property type="evidence" value="ECO:0007669"/>
    <property type="project" value="UniProtKB-KW"/>
</dbReference>
<sequence length="357" mass="41905">MPEVSIIVPVYNRASSICFCLESLNAMHYRDFEVIVVDDGSSDDTPRICQEFCNSHSQFRYIQQNNGGVSSARNLGMSKAHGTWITFVDSDDAVRSEHLDIVQMEENVEIDWLIESFTNLYKKQTIQDAVTMKPLSYERFETFSPVKYFFTTFTQTDTPMFSVCGKFYKRENCINYQIRFREDIHLGEDQIFNLDYLHHVKRLVHYPMMYTYIQFDRFIDGKGKRLSSKILPLEEYYHVILNNYNAFRTFDKQAEECNIAYSVNNLVNDMVTLTLVNYSRHKHAKILRTGELLAFIKNKVKPLFQTVLPYKNSIKDHHIAVIYSLIVSNHCQLAIVFCRLYSWAVALYLHVNRLFGR</sequence>